<name>A0A133L0E0_HEYCO</name>
<comment type="caution">
    <text evidence="10">The sequence shown here is derived from an EMBL/GenBank/DDBJ whole genome shotgun (WGS) entry which is preliminary data.</text>
</comment>
<dbReference type="EMBL" id="LRPN01000017">
    <property type="protein sequence ID" value="KWZ85344.1"/>
    <property type="molecule type" value="Genomic_DNA"/>
</dbReference>
<evidence type="ECO:0000256" key="5">
    <source>
        <dbReference type="ARBA" id="ARBA00022679"/>
    </source>
</evidence>
<evidence type="ECO:0000256" key="6">
    <source>
        <dbReference type="ARBA" id="ARBA00023126"/>
    </source>
</evidence>
<comment type="catalytic activity">
    <reaction evidence="8 9">
        <text>D-sedoheptulose 7-phosphate + D-glyceraldehyde 3-phosphate = D-erythrose 4-phosphate + beta-D-fructose 6-phosphate</text>
        <dbReference type="Rhea" id="RHEA:17053"/>
        <dbReference type="ChEBI" id="CHEBI:16897"/>
        <dbReference type="ChEBI" id="CHEBI:57483"/>
        <dbReference type="ChEBI" id="CHEBI:57634"/>
        <dbReference type="ChEBI" id="CHEBI:59776"/>
        <dbReference type="EC" id="2.2.1.2"/>
    </reaction>
</comment>
<proteinExistence type="inferred from homology"/>
<dbReference type="PATRIC" id="fig|1398.21.peg.1024"/>
<comment type="function">
    <text evidence="9">Transaldolase is important for the balance of metabolites in the pentose-phosphate pathway.</text>
</comment>
<dbReference type="PANTHER" id="PTHR10683">
    <property type="entry name" value="TRANSALDOLASE"/>
    <property type="match status" value="1"/>
</dbReference>
<dbReference type="GO" id="GO:0016832">
    <property type="term" value="F:aldehyde-lyase activity"/>
    <property type="evidence" value="ECO:0007669"/>
    <property type="project" value="InterPro"/>
</dbReference>
<dbReference type="HAMAP" id="MF_00494">
    <property type="entry name" value="Transaldolase_3b"/>
    <property type="match status" value="1"/>
</dbReference>
<comment type="subcellular location">
    <subcellularLocation>
        <location evidence="1 9">Cytoplasm</location>
    </subcellularLocation>
</comment>
<comment type="pathway">
    <text evidence="2 9">Carbohydrate degradation; pentose phosphate pathway; D-glyceraldehyde 3-phosphate and beta-D-fructose 6-phosphate from D-ribose 5-phosphate and D-xylulose 5-phosphate (non-oxidative stage): step 2/3.</text>
</comment>
<dbReference type="GO" id="GO:0005975">
    <property type="term" value="P:carbohydrate metabolic process"/>
    <property type="evidence" value="ECO:0007669"/>
    <property type="project" value="InterPro"/>
</dbReference>
<feature type="active site" description="Schiff-base intermediate with substrate" evidence="9">
    <location>
        <position position="114"/>
    </location>
</feature>
<evidence type="ECO:0000256" key="2">
    <source>
        <dbReference type="ARBA" id="ARBA00004857"/>
    </source>
</evidence>
<dbReference type="InterPro" id="IPR022999">
    <property type="entry name" value="Transaldolase_3B"/>
</dbReference>
<dbReference type="AlphaFoldDB" id="A0A133L0E0"/>
<reference evidence="11" key="1">
    <citation type="submission" date="2016-01" db="EMBL/GenBank/DDBJ databases">
        <authorList>
            <person name="Mitreva M."/>
            <person name="Pepin K.H."/>
            <person name="Mihindukulasuriya K.A."/>
            <person name="Fulton R."/>
            <person name="Fronick C."/>
            <person name="O'Laughlin M."/>
            <person name="Miner T."/>
            <person name="Herter B."/>
            <person name="Rosa B.A."/>
            <person name="Cordes M."/>
            <person name="Tomlinson C."/>
            <person name="Wollam A."/>
            <person name="Palsikar V.B."/>
            <person name="Mardis E.R."/>
            <person name="Wilson R.K."/>
        </authorList>
    </citation>
    <scope>NUCLEOTIDE SEQUENCE [LARGE SCALE GENOMIC DNA]</scope>
    <source>
        <strain evidence="11">GED7749B</strain>
    </source>
</reference>
<dbReference type="PROSITE" id="PS00958">
    <property type="entry name" value="TRANSALDOLASE_2"/>
    <property type="match status" value="1"/>
</dbReference>
<evidence type="ECO:0000256" key="1">
    <source>
        <dbReference type="ARBA" id="ARBA00004496"/>
    </source>
</evidence>
<dbReference type="FunFam" id="3.20.20.70:FF:000018">
    <property type="entry name" value="Probable transaldolase"/>
    <property type="match status" value="1"/>
</dbReference>
<sequence>MKKTVVFLNFLFVPWYSGNGYIGTIKGDGSRMKFFIDTANFEEIKTANEWGILSGVTTNPSLVAKENVSFHDRLKEITALVPGSVSAEVVSEDAEGMVKEGKELAAIAPNITVKVPMTPEGMKAVHQLAQAGIRTNVTLVFSSNQALLAARAGATYVSPFLGRLDDIGHDGIHLISEIAEIFSIHQIDTEIIAASIRHPQHITQAALAGAHIATVPFKVLTQLFKHPLTDKGIEQFTRDWNSRTAK</sequence>
<dbReference type="InterPro" id="IPR033919">
    <property type="entry name" value="TSA/FSA_arc/bac"/>
</dbReference>
<evidence type="ECO:0000256" key="9">
    <source>
        <dbReference type="HAMAP-Rule" id="MF_00494"/>
    </source>
</evidence>
<dbReference type="Proteomes" id="UP000070376">
    <property type="component" value="Unassembled WGS sequence"/>
</dbReference>
<dbReference type="GO" id="GO:0006098">
    <property type="term" value="P:pentose-phosphate shunt"/>
    <property type="evidence" value="ECO:0007669"/>
    <property type="project" value="UniProtKB-UniRule"/>
</dbReference>
<dbReference type="CDD" id="cd00956">
    <property type="entry name" value="Transaldolase_FSA"/>
    <property type="match status" value="1"/>
</dbReference>
<dbReference type="Pfam" id="PF00923">
    <property type="entry name" value="TAL_FSA"/>
    <property type="match status" value="1"/>
</dbReference>
<dbReference type="SUPFAM" id="SSF51569">
    <property type="entry name" value="Aldolase"/>
    <property type="match status" value="1"/>
</dbReference>
<evidence type="ECO:0000256" key="3">
    <source>
        <dbReference type="ARBA" id="ARBA00005740"/>
    </source>
</evidence>
<dbReference type="GO" id="GO:0004801">
    <property type="term" value="F:transaldolase activity"/>
    <property type="evidence" value="ECO:0007669"/>
    <property type="project" value="UniProtKB-UniRule"/>
</dbReference>
<dbReference type="InterPro" id="IPR013785">
    <property type="entry name" value="Aldolase_TIM"/>
</dbReference>
<protein>
    <recommendedName>
        <fullName evidence="9">Probable transaldolase</fullName>
        <ecNumber evidence="9">2.2.1.2</ecNumber>
    </recommendedName>
</protein>
<evidence type="ECO:0000256" key="8">
    <source>
        <dbReference type="ARBA" id="ARBA00048810"/>
    </source>
</evidence>
<evidence type="ECO:0000313" key="11">
    <source>
        <dbReference type="Proteomes" id="UP000070376"/>
    </source>
</evidence>
<dbReference type="NCBIfam" id="TIGR00875">
    <property type="entry name" value="fsa_talC_mipB"/>
    <property type="match status" value="1"/>
</dbReference>
<keyword evidence="5 9" id="KW-0808">Transferase</keyword>
<organism evidence="10 11">
    <name type="scientific">Heyndrickxia coagulans</name>
    <name type="common">Weizmannia coagulans</name>
    <dbReference type="NCBI Taxonomy" id="1398"/>
    <lineage>
        <taxon>Bacteria</taxon>
        <taxon>Bacillati</taxon>
        <taxon>Bacillota</taxon>
        <taxon>Bacilli</taxon>
        <taxon>Bacillales</taxon>
        <taxon>Bacillaceae</taxon>
        <taxon>Heyndrickxia</taxon>
    </lineage>
</organism>
<comment type="similarity">
    <text evidence="3 9">Belongs to the transaldolase family. Type 3B subfamily.</text>
</comment>
<evidence type="ECO:0000256" key="4">
    <source>
        <dbReference type="ARBA" id="ARBA00022490"/>
    </source>
</evidence>
<dbReference type="InterPro" id="IPR018225">
    <property type="entry name" value="Transaldolase_AS"/>
</dbReference>
<dbReference type="GO" id="GO:0005737">
    <property type="term" value="C:cytoplasm"/>
    <property type="evidence" value="ECO:0007669"/>
    <property type="project" value="UniProtKB-SubCell"/>
</dbReference>
<keyword evidence="4 9" id="KW-0963">Cytoplasm</keyword>
<dbReference type="UniPathway" id="UPA00115">
    <property type="reaction ID" value="UER00414"/>
</dbReference>
<evidence type="ECO:0000313" key="10">
    <source>
        <dbReference type="EMBL" id="KWZ85344.1"/>
    </source>
</evidence>
<accession>A0A133L0E0</accession>
<keyword evidence="7 9" id="KW-0704">Schiff base</keyword>
<dbReference type="EC" id="2.2.1.2" evidence="9"/>
<keyword evidence="6 9" id="KW-0570">Pentose shunt</keyword>
<dbReference type="PANTHER" id="PTHR10683:SF36">
    <property type="entry name" value="TRANSALDOLASE"/>
    <property type="match status" value="1"/>
</dbReference>
<dbReference type="InterPro" id="IPR004731">
    <property type="entry name" value="Transaldolase_3B/F6P_aldolase"/>
</dbReference>
<dbReference type="Gene3D" id="3.20.20.70">
    <property type="entry name" value="Aldolase class I"/>
    <property type="match status" value="1"/>
</dbReference>
<dbReference type="PROSITE" id="PS01054">
    <property type="entry name" value="TRANSALDOLASE_1"/>
    <property type="match status" value="1"/>
</dbReference>
<gene>
    <name evidence="9" type="primary">tal</name>
    <name evidence="10" type="ORF">HMPREF3213_00516</name>
</gene>
<evidence type="ECO:0000256" key="7">
    <source>
        <dbReference type="ARBA" id="ARBA00023270"/>
    </source>
</evidence>
<dbReference type="InterPro" id="IPR001585">
    <property type="entry name" value="TAL/FSA"/>
</dbReference>